<organism evidence="1 2">
    <name type="scientific">Lentilactobacillus rapi DSM 19907 = JCM 15042</name>
    <dbReference type="NCBI Taxonomy" id="1423795"/>
    <lineage>
        <taxon>Bacteria</taxon>
        <taxon>Bacillati</taxon>
        <taxon>Bacillota</taxon>
        <taxon>Bacilli</taxon>
        <taxon>Lactobacillales</taxon>
        <taxon>Lactobacillaceae</taxon>
        <taxon>Lentilactobacillus</taxon>
    </lineage>
</organism>
<dbReference type="SUPFAM" id="SSF51621">
    <property type="entry name" value="Phosphoenolpyruvate/pyruvate domain"/>
    <property type="match status" value="1"/>
</dbReference>
<keyword evidence="2" id="KW-1185">Reference proteome</keyword>
<dbReference type="Proteomes" id="UP000051977">
    <property type="component" value="Unassembled WGS sequence"/>
</dbReference>
<gene>
    <name evidence="1" type="ORF">FD12_GL001131</name>
</gene>
<dbReference type="EMBL" id="AZEI01000083">
    <property type="protein sequence ID" value="KRL14808.1"/>
    <property type="molecule type" value="Genomic_DNA"/>
</dbReference>
<evidence type="ECO:0000313" key="1">
    <source>
        <dbReference type="EMBL" id="KRL14808.1"/>
    </source>
</evidence>
<evidence type="ECO:0000313" key="2">
    <source>
        <dbReference type="Proteomes" id="UP000051977"/>
    </source>
</evidence>
<name>A0ABR5P9W0_9LACO</name>
<proteinExistence type="predicted"/>
<dbReference type="Gene3D" id="3.20.20.60">
    <property type="entry name" value="Phosphoenolpyruvate-binding domains"/>
    <property type="match status" value="1"/>
</dbReference>
<accession>A0ABR5P9W0</accession>
<reference evidence="1 2" key="1">
    <citation type="journal article" date="2015" name="Genome Announc.">
        <title>Expanding the biotechnology potential of lactobacilli through comparative genomics of 213 strains and associated genera.</title>
        <authorList>
            <person name="Sun Z."/>
            <person name="Harris H.M."/>
            <person name="McCann A."/>
            <person name="Guo C."/>
            <person name="Argimon S."/>
            <person name="Zhang W."/>
            <person name="Yang X."/>
            <person name="Jeffery I.B."/>
            <person name="Cooney J.C."/>
            <person name="Kagawa T.F."/>
            <person name="Liu W."/>
            <person name="Song Y."/>
            <person name="Salvetti E."/>
            <person name="Wrobel A."/>
            <person name="Rasinkangas P."/>
            <person name="Parkhill J."/>
            <person name="Rea M.C."/>
            <person name="O'Sullivan O."/>
            <person name="Ritari J."/>
            <person name="Douillard F.P."/>
            <person name="Paul Ross R."/>
            <person name="Yang R."/>
            <person name="Briner A.E."/>
            <person name="Felis G.E."/>
            <person name="de Vos W.M."/>
            <person name="Barrangou R."/>
            <person name="Klaenhammer T.R."/>
            <person name="Caufield P.W."/>
            <person name="Cui Y."/>
            <person name="Zhang H."/>
            <person name="O'Toole P.W."/>
        </authorList>
    </citation>
    <scope>NUCLEOTIDE SEQUENCE [LARGE SCALE GENOMIC DNA]</scope>
    <source>
        <strain evidence="1 2">DSM 19907</strain>
    </source>
</reference>
<comment type="caution">
    <text evidence="1">The sequence shown here is derived from an EMBL/GenBank/DDBJ whole genome shotgun (WGS) entry which is preliminary data.</text>
</comment>
<evidence type="ECO:0008006" key="3">
    <source>
        <dbReference type="Google" id="ProtNLM"/>
    </source>
</evidence>
<protein>
    <recommendedName>
        <fullName evidence="3">Carboxyvinyl-carboxyphosphonate phosphorylmutase</fullName>
    </recommendedName>
</protein>
<dbReference type="InterPro" id="IPR040442">
    <property type="entry name" value="Pyrv_kinase-like_dom_sf"/>
</dbReference>
<dbReference type="InterPro" id="IPR015813">
    <property type="entry name" value="Pyrv/PenolPyrv_kinase-like_dom"/>
</dbReference>
<sequence>MMNMTTHIIPAAANAPMLKYFESQGFNELYIDQESVANQLFGANSHQRLGLGIYADYLRCLRMTTQADLFADTSFGQPDSIASTASRLAQAGANNLLISDSTNSSKQSTPILLSEDAYTEKLAAAQTALAETNTTAIANLTGFSEYGLAGLQSRIEAAHSAGITKIVISNISSKDISIIGAIMVPNQEIGLALDNAKMTFGNTQRISPAFILDTYHPKQAAQKCTQATGSSYVLQLYMEN</sequence>